<dbReference type="Pfam" id="PF00704">
    <property type="entry name" value="Glyco_hydro_18"/>
    <property type="match status" value="1"/>
</dbReference>
<proteinExistence type="inferred from homology"/>
<dbReference type="InterPro" id="IPR036779">
    <property type="entry name" value="LysM_dom_sf"/>
</dbReference>
<feature type="chain" id="PRO_5019007716" description="chitinase" evidence="16">
    <location>
        <begin position="22"/>
        <end position="1546"/>
    </location>
</feature>
<dbReference type="GO" id="GO:0008061">
    <property type="term" value="F:chitin binding"/>
    <property type="evidence" value="ECO:0007669"/>
    <property type="project" value="UniProtKB-KW"/>
</dbReference>
<dbReference type="SUPFAM" id="SSF57016">
    <property type="entry name" value="Plant lectins/antimicrobial peptides"/>
    <property type="match status" value="1"/>
</dbReference>
<evidence type="ECO:0000256" key="7">
    <source>
        <dbReference type="ARBA" id="ARBA00022801"/>
    </source>
</evidence>
<dbReference type="Gene3D" id="3.10.350.10">
    <property type="entry name" value="LysM domain"/>
    <property type="match status" value="2"/>
</dbReference>
<evidence type="ECO:0000259" key="18">
    <source>
        <dbReference type="PROSITE" id="PS51910"/>
    </source>
</evidence>
<evidence type="ECO:0000256" key="15">
    <source>
        <dbReference type="SAM" id="MobiDB-lite"/>
    </source>
</evidence>
<dbReference type="EMBL" id="NIZV01000382">
    <property type="protein sequence ID" value="RSL92423.1"/>
    <property type="molecule type" value="Genomic_DNA"/>
</dbReference>
<evidence type="ECO:0000256" key="14">
    <source>
        <dbReference type="RuleBase" id="RU000489"/>
    </source>
</evidence>
<dbReference type="GO" id="GO:0005576">
    <property type="term" value="C:extracellular region"/>
    <property type="evidence" value="ECO:0007669"/>
    <property type="project" value="UniProtKB-SubCell"/>
</dbReference>
<keyword evidence="8" id="KW-0146">Chitin degradation</keyword>
<dbReference type="SMART" id="SM00636">
    <property type="entry name" value="Glyco_18"/>
    <property type="match status" value="1"/>
</dbReference>
<evidence type="ECO:0000256" key="1">
    <source>
        <dbReference type="ARBA" id="ARBA00000822"/>
    </source>
</evidence>
<dbReference type="Pfam" id="PF01476">
    <property type="entry name" value="LysM"/>
    <property type="match status" value="1"/>
</dbReference>
<feature type="region of interest" description="Disordered" evidence="15">
    <location>
        <begin position="1219"/>
        <end position="1260"/>
    </location>
</feature>
<comment type="catalytic activity">
    <reaction evidence="1">
        <text>Random endo-hydrolysis of N-acetyl-beta-D-glucosaminide (1-&gt;4)-beta-linkages in chitin and chitodextrins.</text>
        <dbReference type="EC" id="3.2.1.14"/>
    </reaction>
</comment>
<sequence length="1546" mass="170385">MWPSMRSILNFYFLGTSIVRAAINIDGSKAIDPVTEDDPSPIGDINTYQPEQHDCPPPCADYTNTHSWITYLSSDRLKRCKEPMLLQLSVSQPLDRPDSTTIIRSCTLGSNSTSARVASQTPMENPKKSPKLFEGGSLKTAAACAVDGDPVNATLVLRASGATANGAKVANLLWGMQKFFEAKDNCDENFLFAYHQKTVVSIYIGTGLGKPTAKSAIQALSKHFQSSSSHPKHMVAEFCSRERQREQVFGVSIDISGDLAAVQREALEWSKGECAIQGNLKPTGELSGASMFDIVGMRNFDDDGVASLTPTPTLATTTTTTPQSIGVRFLSNLLSKRAVCKHIQVESGDSCAALAARCNIRGNDFLKFNPQKNLCANLKEDDYVCCSAGDPYKPEPPKPGKDGTCATHLIKNGDSCAALAKKYGVSVQDLEKYNKGKTWAWTGCADMLVGYNMCLGPGASPMPPPQEGAECGPLVPGTKTPTNKSISIADLNPCPLKACCSNWGFCGVFPGHCNDNSPEGGGPGTKKKGYQNTCVSNCGNKIKQNSGAPAEFQRIGYYEAFGMGRDCLWLKAKDANIDGSYTHIHWAFASIDPNTWKPVIKEGKNEWADFKKLKAKRIVSFGGWADSTEPGKYNIIRSAIINNRETFAANLASWADEEGIDGIDIDWEYPGAPDIMVDGKPIGQKRDGLDYLRFLTVLRQKMDSKKLVSIAAPASYWYLKAFPIDKIAEVVDYIVYMTYDLHGMTFRDNGTTVIQMLLTSVTLGSAFEVMTTNALSMITKAGVPNNKIFVGEASYGRSFHMARDDCWKPDCDFTGSKTDSDANPGRCTKTRGYLAFAEIMELLRKGSNAIRAFYDDDSKSDIMLYKGDYVSYMTPKTKDTRRAMWKGLNFAGSIDWAVDLQKFTAIDFDAPVERPDSGEGCIHGEDDTDNTGSLCEYTCNYGFCPESLCTCTAKGKLKKLPAEDKSKKAVAHDSEDADLNRLCRFACKYNYCPDDVCTTEVDESNQKDEEDEDDGDGLSWDEQPNAFNYTDMKWQNANKCFIYKDPSKGENSLVPCKNVCQPLLDEAEEEGRTSNYGCVGLFPLDEEIPWQRAPGRGDLVAPGQCNCDNFLVNELADTIIDALPIIAQIGCYILMSSLKFVLDVGTAFIPGPGKALDAGLDMAATAAQTISYIYPEGEKPEEAFGWWFSVCGGTDLVPDEIKEIFDVLNMIPDGVSSFKTPTKIKRGSGKKGDEGNPRAPTGPRKAKKNTKKNNGGITKKKCNIRPAMSTQRLGAAKNTLRLMSCDKKSVVQTRDLVVTSMSYAANAKPLKVEQKCITKWGQACYHYSSAIVNNPSWSTITCPQEAATTTHREDAKATDVWRSTHHSSWKQWKDRKHQDQCDMDEYPPAYLLTRNDPAWQFAGKDKRGQRVRYLPRHENTGAASMWKSVCLKKPLESISDLDLYNRIKRGTNKQSTHPTSQKEVMMMEIVIGERPEFSMTYEHSSNPIRDAALSVNPCLPTKLAVNDPGFALLELDEWYDKNPQGANGERRRWDYTKPYMKGANGD</sequence>
<dbReference type="InterPro" id="IPR036861">
    <property type="entry name" value="Endochitinase-like_sf"/>
</dbReference>
<feature type="region of interest" description="Disordered" evidence="15">
    <location>
        <begin position="1002"/>
        <end position="1022"/>
    </location>
</feature>
<organism evidence="19 20">
    <name type="scientific">Fusarium ambrosium</name>
    <dbReference type="NCBI Taxonomy" id="131363"/>
    <lineage>
        <taxon>Eukaryota</taxon>
        <taxon>Fungi</taxon>
        <taxon>Dikarya</taxon>
        <taxon>Ascomycota</taxon>
        <taxon>Pezizomycotina</taxon>
        <taxon>Sordariomycetes</taxon>
        <taxon>Hypocreomycetidae</taxon>
        <taxon>Hypocreales</taxon>
        <taxon>Nectriaceae</taxon>
        <taxon>Fusarium</taxon>
        <taxon>Fusarium solani species complex</taxon>
    </lineage>
</organism>
<keyword evidence="9" id="KW-0843">Virulence</keyword>
<dbReference type="GO" id="GO:0006032">
    <property type="term" value="P:chitin catabolic process"/>
    <property type="evidence" value="ECO:0007669"/>
    <property type="project" value="UniProtKB-KW"/>
</dbReference>
<keyword evidence="5" id="KW-0964">Secreted</keyword>
<dbReference type="SUPFAM" id="SSF51445">
    <property type="entry name" value="(Trans)glycosidases"/>
    <property type="match status" value="1"/>
</dbReference>
<reference evidence="19 20" key="1">
    <citation type="submission" date="2017-06" db="EMBL/GenBank/DDBJ databases">
        <title>Cmopartive genomic analysis of Ambrosia Fusariam Clade fungi.</title>
        <authorList>
            <person name="Stajich J.E."/>
            <person name="Carrillo J."/>
            <person name="Kijimoto T."/>
            <person name="Eskalen A."/>
            <person name="O'Donnell K."/>
            <person name="Kasson M."/>
        </authorList>
    </citation>
    <scope>NUCLEOTIDE SEQUENCE [LARGE SCALE GENOMIC DNA]</scope>
    <source>
        <strain evidence="19 20">NRRL 20438</strain>
    </source>
</reference>
<dbReference type="Proteomes" id="UP000288429">
    <property type="component" value="Unassembled WGS sequence"/>
</dbReference>
<dbReference type="PROSITE" id="PS01095">
    <property type="entry name" value="GH18_1"/>
    <property type="match status" value="1"/>
</dbReference>
<keyword evidence="16" id="KW-0732">Signal</keyword>
<comment type="caution">
    <text evidence="19">The sequence shown here is derived from an EMBL/GenBank/DDBJ whole genome shotgun (WGS) entry which is preliminary data.</text>
</comment>
<comment type="similarity">
    <text evidence="13">Belongs to the secreted LysM effector family.</text>
</comment>
<evidence type="ECO:0000313" key="19">
    <source>
        <dbReference type="EMBL" id="RSL92423.1"/>
    </source>
</evidence>
<feature type="domain" description="LysM" evidence="17">
    <location>
        <begin position="341"/>
        <end position="386"/>
    </location>
</feature>
<dbReference type="PANTHER" id="PTHR47700:SF2">
    <property type="entry name" value="CHITINASE"/>
    <property type="match status" value="1"/>
</dbReference>
<evidence type="ECO:0000256" key="10">
    <source>
        <dbReference type="ARBA" id="ARBA00023277"/>
    </source>
</evidence>
<evidence type="ECO:0000256" key="9">
    <source>
        <dbReference type="ARBA" id="ARBA00023026"/>
    </source>
</evidence>
<evidence type="ECO:0000256" key="11">
    <source>
        <dbReference type="ARBA" id="ARBA00023295"/>
    </source>
</evidence>
<dbReference type="InterPro" id="IPR029070">
    <property type="entry name" value="Chitinase_insertion_sf"/>
</dbReference>
<dbReference type="InterPro" id="IPR053214">
    <property type="entry name" value="LysM12-like"/>
</dbReference>
<keyword evidence="7 14" id="KW-0378">Hydrolase</keyword>
<evidence type="ECO:0000256" key="12">
    <source>
        <dbReference type="ARBA" id="ARBA00023326"/>
    </source>
</evidence>
<keyword evidence="12" id="KW-0624">Polysaccharide degradation</keyword>
<gene>
    <name evidence="19" type="ORF">CDV31_015167</name>
</gene>
<evidence type="ECO:0000256" key="16">
    <source>
        <dbReference type="SAM" id="SignalP"/>
    </source>
</evidence>
<comment type="similarity">
    <text evidence="3">Belongs to the glycosyl hydrolase 18 family. Chitinase class V subfamily.</text>
</comment>
<feature type="domain" description="GH18" evidence="18">
    <location>
        <begin position="552"/>
        <end position="919"/>
    </location>
</feature>
<accession>A0A428SRL1</accession>
<evidence type="ECO:0000256" key="2">
    <source>
        <dbReference type="ARBA" id="ARBA00004613"/>
    </source>
</evidence>
<feature type="domain" description="LysM" evidence="17">
    <location>
        <begin position="406"/>
        <end position="455"/>
    </location>
</feature>
<dbReference type="InterPro" id="IPR001223">
    <property type="entry name" value="Glyco_hydro18_cat"/>
</dbReference>
<dbReference type="PROSITE" id="PS51910">
    <property type="entry name" value="GH18_2"/>
    <property type="match status" value="1"/>
</dbReference>
<dbReference type="GO" id="GO:0008843">
    <property type="term" value="F:endochitinase activity"/>
    <property type="evidence" value="ECO:0007669"/>
    <property type="project" value="UniProtKB-EC"/>
</dbReference>
<keyword evidence="11 14" id="KW-0326">Glycosidase</keyword>
<dbReference type="GO" id="GO:0000272">
    <property type="term" value="P:polysaccharide catabolic process"/>
    <property type="evidence" value="ECO:0007669"/>
    <property type="project" value="UniProtKB-KW"/>
</dbReference>
<dbReference type="SUPFAM" id="SSF54106">
    <property type="entry name" value="LysM domain"/>
    <property type="match status" value="1"/>
</dbReference>
<evidence type="ECO:0000256" key="8">
    <source>
        <dbReference type="ARBA" id="ARBA00023024"/>
    </source>
</evidence>
<dbReference type="InterPro" id="IPR001579">
    <property type="entry name" value="Glyco_hydro_18_chit_AS"/>
</dbReference>
<dbReference type="CDD" id="cd00118">
    <property type="entry name" value="LysM"/>
    <property type="match status" value="1"/>
</dbReference>
<evidence type="ECO:0000313" key="20">
    <source>
        <dbReference type="Proteomes" id="UP000288429"/>
    </source>
</evidence>
<dbReference type="SUPFAM" id="SSF54556">
    <property type="entry name" value="Chitinase insertion domain"/>
    <property type="match status" value="1"/>
</dbReference>
<dbReference type="PANTHER" id="PTHR47700">
    <property type="entry name" value="V CHITINASE, PUTATIVE (AFU_ORTHOLOGUE AFUA_6G13720)-RELATED"/>
    <property type="match status" value="1"/>
</dbReference>
<protein>
    <recommendedName>
        <fullName evidence="4">chitinase</fullName>
        <ecNumber evidence="4">3.2.1.14</ecNumber>
    </recommendedName>
</protein>
<feature type="compositionally biased region" description="Acidic residues" evidence="15">
    <location>
        <begin position="1002"/>
        <end position="1016"/>
    </location>
</feature>
<evidence type="ECO:0000256" key="3">
    <source>
        <dbReference type="ARBA" id="ARBA00008682"/>
    </source>
</evidence>
<dbReference type="CDD" id="cd00035">
    <property type="entry name" value="ChtBD1"/>
    <property type="match status" value="1"/>
</dbReference>
<dbReference type="SMART" id="SM00257">
    <property type="entry name" value="LysM"/>
    <property type="match status" value="2"/>
</dbReference>
<keyword evidence="6" id="KW-0147">Chitin-binding</keyword>
<evidence type="ECO:0000256" key="4">
    <source>
        <dbReference type="ARBA" id="ARBA00012729"/>
    </source>
</evidence>
<evidence type="ECO:0000256" key="6">
    <source>
        <dbReference type="ARBA" id="ARBA00022669"/>
    </source>
</evidence>
<name>A0A428SRL1_9HYPO</name>
<dbReference type="EC" id="3.2.1.14" evidence="4"/>
<evidence type="ECO:0000259" key="17">
    <source>
        <dbReference type="PROSITE" id="PS51782"/>
    </source>
</evidence>
<keyword evidence="10" id="KW-0119">Carbohydrate metabolism</keyword>
<dbReference type="PROSITE" id="PS51782">
    <property type="entry name" value="LYSM"/>
    <property type="match status" value="2"/>
</dbReference>
<evidence type="ECO:0000256" key="5">
    <source>
        <dbReference type="ARBA" id="ARBA00022525"/>
    </source>
</evidence>
<dbReference type="Gene3D" id="3.10.50.10">
    <property type="match status" value="1"/>
</dbReference>
<dbReference type="InterPro" id="IPR017853">
    <property type="entry name" value="GH"/>
</dbReference>
<feature type="signal peptide" evidence="16">
    <location>
        <begin position="1"/>
        <end position="21"/>
    </location>
</feature>
<evidence type="ECO:0000256" key="13">
    <source>
        <dbReference type="ARBA" id="ARBA00044955"/>
    </source>
</evidence>
<comment type="subcellular location">
    <subcellularLocation>
        <location evidence="2">Secreted</location>
    </subcellularLocation>
</comment>
<keyword evidence="20" id="KW-1185">Reference proteome</keyword>
<dbReference type="InterPro" id="IPR018392">
    <property type="entry name" value="LysM"/>
</dbReference>
<dbReference type="InterPro" id="IPR011583">
    <property type="entry name" value="Chitinase_II/V-like_cat"/>
</dbReference>
<dbReference type="Gene3D" id="3.20.20.80">
    <property type="entry name" value="Glycosidases"/>
    <property type="match status" value="1"/>
</dbReference>